<dbReference type="PIRSF" id="PIRSF028754">
    <property type="entry name" value="UCP028754"/>
    <property type="match status" value="1"/>
</dbReference>
<evidence type="ECO:0000313" key="1">
    <source>
        <dbReference type="EMBL" id="CAA9446950.1"/>
    </source>
</evidence>
<organism evidence="1">
    <name type="scientific">uncultured Rubrobacteraceae bacterium</name>
    <dbReference type="NCBI Taxonomy" id="349277"/>
    <lineage>
        <taxon>Bacteria</taxon>
        <taxon>Bacillati</taxon>
        <taxon>Actinomycetota</taxon>
        <taxon>Rubrobacteria</taxon>
        <taxon>Rubrobacterales</taxon>
        <taxon>Rubrobacteraceae</taxon>
        <taxon>environmental samples</taxon>
    </lineage>
</organism>
<reference evidence="1" key="1">
    <citation type="submission" date="2020-02" db="EMBL/GenBank/DDBJ databases">
        <authorList>
            <person name="Meier V. D."/>
        </authorList>
    </citation>
    <scope>NUCLEOTIDE SEQUENCE</scope>
    <source>
        <strain evidence="1">AVDCRST_MAG78</strain>
    </source>
</reference>
<dbReference type="InterPro" id="IPR019151">
    <property type="entry name" value="Proteasome_assmbl_chaperone_2"/>
</dbReference>
<dbReference type="Pfam" id="PF09754">
    <property type="entry name" value="PAC2"/>
    <property type="match status" value="1"/>
</dbReference>
<proteinExistence type="predicted"/>
<sequence length="295" mass="31900">MNGYVNIERRPELERPVLIAGFTGWNDAAEAASLALSTIGEASGAERFGNFDGEEFYDYQTVRPQIKLIEGVTRTIEWPENDLSATSASVASLGGRGAVLLSGPEPNFRWRAFSQGVVDLAREFDVRLVITLGALLADVPHSRPVSVSANAQDPSLVENLGLSPSRYEGPTGITGVLHRYCAEKGLPSVSFWASVPHYLPSVPSAPAALVLLQTLSNLLGGGGFDTAHLERTSEDYQRQVSAAVAQDPDLTSYVHTLEERYDTQAESGIRNLPSGDELASELERFLREKGEDPEA</sequence>
<dbReference type="Gene3D" id="3.40.50.10900">
    <property type="entry name" value="PAC-like subunit"/>
    <property type="match status" value="1"/>
</dbReference>
<dbReference type="InterPro" id="IPR038389">
    <property type="entry name" value="PSMG2_sf"/>
</dbReference>
<name>A0A6J4QKD6_9ACTN</name>
<gene>
    <name evidence="1" type="ORF">AVDCRST_MAG78-2973</name>
</gene>
<dbReference type="GO" id="GO:0000502">
    <property type="term" value="C:proteasome complex"/>
    <property type="evidence" value="ECO:0007669"/>
    <property type="project" value="UniProtKB-KW"/>
</dbReference>
<protein>
    <submittedName>
        <fullName evidence="1">PFIG00823557: AC2 (Proteasome assembly chaperone) family</fullName>
    </submittedName>
</protein>
<dbReference type="AlphaFoldDB" id="A0A6J4QKD6"/>
<dbReference type="EMBL" id="CADCVB010000194">
    <property type="protein sequence ID" value="CAA9446950.1"/>
    <property type="molecule type" value="Genomic_DNA"/>
</dbReference>
<dbReference type="SUPFAM" id="SSF159659">
    <property type="entry name" value="Cgl1923-like"/>
    <property type="match status" value="1"/>
</dbReference>
<dbReference type="InterPro" id="IPR008492">
    <property type="entry name" value="Rv2714-like"/>
</dbReference>
<keyword evidence="1" id="KW-0647">Proteasome</keyword>
<accession>A0A6J4QKD6</accession>